<evidence type="ECO:0000313" key="4">
    <source>
        <dbReference type="EMBL" id="KAE9097900.1"/>
    </source>
</evidence>
<proteinExistence type="predicted"/>
<evidence type="ECO:0000313" key="11">
    <source>
        <dbReference type="Proteomes" id="UP000440732"/>
    </source>
</evidence>
<dbReference type="EMBL" id="QXGD01001063">
    <property type="protein sequence ID" value="KAE9215891.1"/>
    <property type="molecule type" value="Genomic_DNA"/>
</dbReference>
<dbReference type="EMBL" id="QXFZ01001062">
    <property type="protein sequence ID" value="KAE9097900.1"/>
    <property type="molecule type" value="Genomic_DNA"/>
</dbReference>
<dbReference type="Proteomes" id="UP000460718">
    <property type="component" value="Unassembled WGS sequence"/>
</dbReference>
<dbReference type="PANTHER" id="PTHR47027">
    <property type="entry name" value="REVERSE TRANSCRIPTASE DOMAIN-CONTAINING PROTEIN"/>
    <property type="match status" value="1"/>
</dbReference>
<dbReference type="InterPro" id="IPR043502">
    <property type="entry name" value="DNA/RNA_pol_sf"/>
</dbReference>
<dbReference type="EMBL" id="QXGA01000962">
    <property type="protein sequence ID" value="KAE9133873.1"/>
    <property type="molecule type" value="Genomic_DNA"/>
</dbReference>
<dbReference type="Proteomes" id="UP000429523">
    <property type="component" value="Unassembled WGS sequence"/>
</dbReference>
<gene>
    <name evidence="7" type="ORF">PF002_g17247</name>
    <name evidence="6" type="ORF">PF005_g16016</name>
    <name evidence="5" type="ORF">PF006_g14951</name>
    <name evidence="4" type="ORF">PF007_g16456</name>
    <name evidence="2" type="ORF">PF009_g23127</name>
    <name evidence="3" type="ORF">PF011_g20579</name>
</gene>
<dbReference type="Pfam" id="PF00078">
    <property type="entry name" value="RVT_1"/>
    <property type="match status" value="1"/>
</dbReference>
<accession>A0A6A3YBT3</accession>
<evidence type="ECO:0000259" key="1">
    <source>
        <dbReference type="PROSITE" id="PS50878"/>
    </source>
</evidence>
<evidence type="ECO:0000313" key="5">
    <source>
        <dbReference type="EMBL" id="KAE9133873.1"/>
    </source>
</evidence>
<dbReference type="EMBL" id="QXFW01001856">
    <property type="protein sequence ID" value="KAE8984960.1"/>
    <property type="molecule type" value="Genomic_DNA"/>
</dbReference>
<evidence type="ECO:0000313" key="12">
    <source>
        <dbReference type="Proteomes" id="UP000441208"/>
    </source>
</evidence>
<dbReference type="Proteomes" id="UP000440367">
    <property type="component" value="Unassembled WGS sequence"/>
</dbReference>
<dbReference type="Proteomes" id="UP000433483">
    <property type="component" value="Unassembled WGS sequence"/>
</dbReference>
<dbReference type="InterPro" id="IPR000477">
    <property type="entry name" value="RT_dom"/>
</dbReference>
<feature type="domain" description="Reverse transcriptase" evidence="1">
    <location>
        <begin position="1"/>
        <end position="153"/>
    </location>
</feature>
<evidence type="ECO:0000313" key="6">
    <source>
        <dbReference type="EMBL" id="KAE9198754.1"/>
    </source>
</evidence>
<dbReference type="AlphaFoldDB" id="A0A6A3YBT3"/>
<dbReference type="PROSITE" id="PS50878">
    <property type="entry name" value="RT_POL"/>
    <property type="match status" value="1"/>
</dbReference>
<evidence type="ECO:0000313" key="10">
    <source>
        <dbReference type="Proteomes" id="UP000440367"/>
    </source>
</evidence>
<reference evidence="8 9" key="1">
    <citation type="submission" date="2018-08" db="EMBL/GenBank/DDBJ databases">
        <title>Genomic investigation of the strawberry pathogen Phytophthora fragariae indicates pathogenicity is determined by transcriptional variation in three key races.</title>
        <authorList>
            <person name="Adams T.M."/>
            <person name="Armitage A.D."/>
            <person name="Sobczyk M.K."/>
            <person name="Bates H.J."/>
            <person name="Dunwell J.M."/>
            <person name="Nellist C.F."/>
            <person name="Harrison R.J."/>
        </authorList>
    </citation>
    <scope>NUCLEOTIDE SEQUENCE [LARGE SCALE GENOMIC DNA]</scope>
    <source>
        <strain evidence="7 10">BC-1</strain>
        <strain evidence="6 9">NOV-27</strain>
        <strain evidence="5 11">NOV-5</strain>
        <strain evidence="4 12">NOV-71</strain>
        <strain evidence="2 8">NOV-9</strain>
        <strain evidence="3 13">SCRP245</strain>
    </source>
</reference>
<dbReference type="Proteomes" id="UP000441208">
    <property type="component" value="Unassembled WGS sequence"/>
</dbReference>
<sequence length="368" mass="41994">MDVLRSFLDDDEVRLIQLLLADTTLSLRSGSTTLNPFTSNLGTPQGDSLSPVLFIVYLEAALRDLVDSLGVGCAFLDNMIVYADDADFVYRTVEATAFIQDQAPAILARWSLAMNSSKTELTTVARASTSTLTRHVRAQEEAWRNTKKLGSLLGDAEDVSRRKQLARAALNRMWTLWLRTSQTSERTRVRLYNSYVLPILLYNCGTWALTKGGVLGLESFHRRQLRQVLGIRHPRRISNAALYKRCNARPLRYRITKARWVLFGQVLRGSDRNPAFMQMARYFDSSTEGGWRGRPRTTLPTLLDQNLRNTKRGRRLRTKTDLLTFRTQATEWKKLVEEIIAWMPCEDDLTYADTTLCRRLASLHLASQ</sequence>
<comment type="caution">
    <text evidence="7">The sequence shown here is derived from an EMBL/GenBank/DDBJ whole genome shotgun (WGS) entry which is preliminary data.</text>
</comment>
<evidence type="ECO:0000313" key="2">
    <source>
        <dbReference type="EMBL" id="KAE8926684.1"/>
    </source>
</evidence>
<evidence type="ECO:0000313" key="8">
    <source>
        <dbReference type="Proteomes" id="UP000429523"/>
    </source>
</evidence>
<dbReference type="Proteomes" id="UP000440732">
    <property type="component" value="Unassembled WGS sequence"/>
</dbReference>
<dbReference type="EMBL" id="QXGB01001023">
    <property type="protein sequence ID" value="KAE9198754.1"/>
    <property type="molecule type" value="Genomic_DNA"/>
</dbReference>
<protein>
    <recommendedName>
        <fullName evidence="1">Reverse transcriptase domain-containing protein</fullName>
    </recommendedName>
</protein>
<organism evidence="7 10">
    <name type="scientific">Phytophthora fragariae</name>
    <dbReference type="NCBI Taxonomy" id="53985"/>
    <lineage>
        <taxon>Eukaryota</taxon>
        <taxon>Sar</taxon>
        <taxon>Stramenopiles</taxon>
        <taxon>Oomycota</taxon>
        <taxon>Peronosporomycetes</taxon>
        <taxon>Peronosporales</taxon>
        <taxon>Peronosporaceae</taxon>
        <taxon>Phytophthora</taxon>
    </lineage>
</organism>
<dbReference type="EMBL" id="QXGF01001993">
    <property type="protein sequence ID" value="KAE8926684.1"/>
    <property type="molecule type" value="Genomic_DNA"/>
</dbReference>
<evidence type="ECO:0000313" key="13">
    <source>
        <dbReference type="Proteomes" id="UP000460718"/>
    </source>
</evidence>
<evidence type="ECO:0000313" key="9">
    <source>
        <dbReference type="Proteomes" id="UP000433483"/>
    </source>
</evidence>
<name>A0A6A3YBT3_9STRA</name>
<evidence type="ECO:0000313" key="3">
    <source>
        <dbReference type="EMBL" id="KAE8984960.1"/>
    </source>
</evidence>
<keyword evidence="9" id="KW-1185">Reference proteome</keyword>
<dbReference type="SUPFAM" id="SSF56672">
    <property type="entry name" value="DNA/RNA polymerases"/>
    <property type="match status" value="1"/>
</dbReference>
<dbReference type="PANTHER" id="PTHR47027:SF20">
    <property type="entry name" value="REVERSE TRANSCRIPTASE-LIKE PROTEIN WITH RNA-DIRECTED DNA POLYMERASE DOMAIN"/>
    <property type="match status" value="1"/>
</dbReference>
<dbReference type="OrthoDB" id="122000at2759"/>
<evidence type="ECO:0000313" key="7">
    <source>
        <dbReference type="EMBL" id="KAE9215891.1"/>
    </source>
</evidence>